<feature type="compositionally biased region" description="Basic residues" evidence="1">
    <location>
        <begin position="1"/>
        <end position="12"/>
    </location>
</feature>
<accession>A0A7S4AES2</accession>
<feature type="region of interest" description="Disordered" evidence="1">
    <location>
        <begin position="1"/>
        <end position="30"/>
    </location>
</feature>
<organism evidence="2">
    <name type="scientific">Pseudo-nitzschia australis</name>
    <dbReference type="NCBI Taxonomy" id="44445"/>
    <lineage>
        <taxon>Eukaryota</taxon>
        <taxon>Sar</taxon>
        <taxon>Stramenopiles</taxon>
        <taxon>Ochrophyta</taxon>
        <taxon>Bacillariophyta</taxon>
        <taxon>Bacillariophyceae</taxon>
        <taxon>Bacillariophycidae</taxon>
        <taxon>Bacillariales</taxon>
        <taxon>Bacillariaceae</taxon>
        <taxon>Pseudo-nitzschia</taxon>
    </lineage>
</organism>
<evidence type="ECO:0000256" key="1">
    <source>
        <dbReference type="SAM" id="MobiDB-lite"/>
    </source>
</evidence>
<protein>
    <submittedName>
        <fullName evidence="2">Uncharacterized protein</fullName>
    </submittedName>
</protein>
<reference evidence="2" key="1">
    <citation type="submission" date="2021-01" db="EMBL/GenBank/DDBJ databases">
        <authorList>
            <person name="Corre E."/>
            <person name="Pelletier E."/>
            <person name="Niang G."/>
            <person name="Scheremetjew M."/>
            <person name="Finn R."/>
            <person name="Kale V."/>
            <person name="Holt S."/>
            <person name="Cochrane G."/>
            <person name="Meng A."/>
            <person name="Brown T."/>
            <person name="Cohen L."/>
        </authorList>
    </citation>
    <scope>NUCLEOTIDE SEQUENCE</scope>
    <source>
        <strain evidence="2">10249 10 AB</strain>
    </source>
</reference>
<name>A0A7S4AES2_9STRA</name>
<evidence type="ECO:0000313" key="2">
    <source>
        <dbReference type="EMBL" id="CAE0713061.1"/>
    </source>
</evidence>
<dbReference type="EMBL" id="HBIX01007472">
    <property type="protein sequence ID" value="CAE0713061.1"/>
    <property type="molecule type" value="Transcribed_RNA"/>
</dbReference>
<proteinExistence type="predicted"/>
<sequence length="103" mass="11340">MLRSRLHPKRTTRLPQPKQSEAKRNRQRPGEGALHCVALRCVAFLPVKREYGALSAAMRCTSQYTVRSAVAVAVAVPYRTRTSVNAMAMQGTTGFGRALRAVV</sequence>
<gene>
    <name evidence="2" type="ORF">PAUS00366_LOCUS5813</name>
</gene>
<dbReference type="AlphaFoldDB" id="A0A7S4AES2"/>